<dbReference type="AlphaFoldDB" id="A0A392SM63"/>
<evidence type="ECO:0000313" key="2">
    <source>
        <dbReference type="EMBL" id="MCI48966.1"/>
    </source>
</evidence>
<evidence type="ECO:0000256" key="1">
    <source>
        <dbReference type="SAM" id="MobiDB-lite"/>
    </source>
</evidence>
<feature type="non-terminal residue" evidence="2">
    <location>
        <position position="102"/>
    </location>
</feature>
<proteinExistence type="predicted"/>
<dbReference type="PANTHER" id="PTHR33223">
    <property type="entry name" value="CCHC-TYPE DOMAIN-CONTAINING PROTEIN"/>
    <property type="match status" value="1"/>
</dbReference>
<reference evidence="2 3" key="1">
    <citation type="journal article" date="2018" name="Front. Plant Sci.">
        <title>Red Clover (Trifolium pratense) and Zigzag Clover (T. medium) - A Picture of Genomic Similarities and Differences.</title>
        <authorList>
            <person name="Dluhosova J."/>
            <person name="Istvanek J."/>
            <person name="Nedelnik J."/>
            <person name="Repkova J."/>
        </authorList>
    </citation>
    <scope>NUCLEOTIDE SEQUENCE [LARGE SCALE GENOMIC DNA]</scope>
    <source>
        <strain evidence="3">cv. 10/8</strain>
        <tissue evidence="2">Leaf</tissue>
    </source>
</reference>
<keyword evidence="3" id="KW-1185">Reference proteome</keyword>
<sequence length="102" mass="11761">RRRSPRRNSPPPRHHRRHSSVEDERHQGPLSRRIMDLPLPTGLEKPPAMDIYDGSTDPVDHIENIEAVIEYRNVRGSIKCKLFPTTLRKGAMTWYKSLPPGS</sequence>
<dbReference type="EMBL" id="LXQA010393920">
    <property type="protein sequence ID" value="MCI48966.1"/>
    <property type="molecule type" value="Genomic_DNA"/>
</dbReference>
<feature type="non-terminal residue" evidence="2">
    <location>
        <position position="1"/>
    </location>
</feature>
<feature type="compositionally biased region" description="Basic residues" evidence="1">
    <location>
        <begin position="1"/>
        <end position="18"/>
    </location>
</feature>
<organism evidence="2 3">
    <name type="scientific">Trifolium medium</name>
    <dbReference type="NCBI Taxonomy" id="97028"/>
    <lineage>
        <taxon>Eukaryota</taxon>
        <taxon>Viridiplantae</taxon>
        <taxon>Streptophyta</taxon>
        <taxon>Embryophyta</taxon>
        <taxon>Tracheophyta</taxon>
        <taxon>Spermatophyta</taxon>
        <taxon>Magnoliopsida</taxon>
        <taxon>eudicotyledons</taxon>
        <taxon>Gunneridae</taxon>
        <taxon>Pentapetalae</taxon>
        <taxon>rosids</taxon>
        <taxon>fabids</taxon>
        <taxon>Fabales</taxon>
        <taxon>Fabaceae</taxon>
        <taxon>Papilionoideae</taxon>
        <taxon>50 kb inversion clade</taxon>
        <taxon>NPAAA clade</taxon>
        <taxon>Hologalegina</taxon>
        <taxon>IRL clade</taxon>
        <taxon>Trifolieae</taxon>
        <taxon>Trifolium</taxon>
    </lineage>
</organism>
<dbReference type="PANTHER" id="PTHR33223:SF10">
    <property type="entry name" value="AMINOTRANSFERASE-LIKE PLANT MOBILE DOMAIN-CONTAINING PROTEIN"/>
    <property type="match status" value="1"/>
</dbReference>
<evidence type="ECO:0008006" key="4">
    <source>
        <dbReference type="Google" id="ProtNLM"/>
    </source>
</evidence>
<evidence type="ECO:0000313" key="3">
    <source>
        <dbReference type="Proteomes" id="UP000265520"/>
    </source>
</evidence>
<protein>
    <recommendedName>
        <fullName evidence="4">Retrotransposon gag domain-containing protein</fullName>
    </recommendedName>
</protein>
<name>A0A392SM63_9FABA</name>
<feature type="region of interest" description="Disordered" evidence="1">
    <location>
        <begin position="1"/>
        <end position="48"/>
    </location>
</feature>
<accession>A0A392SM63</accession>
<dbReference type="Proteomes" id="UP000265520">
    <property type="component" value="Unassembled WGS sequence"/>
</dbReference>
<comment type="caution">
    <text evidence="2">The sequence shown here is derived from an EMBL/GenBank/DDBJ whole genome shotgun (WGS) entry which is preliminary data.</text>
</comment>